<evidence type="ECO:0000313" key="4">
    <source>
        <dbReference type="EMBL" id="MDJ1370375.1"/>
    </source>
</evidence>
<evidence type="ECO:0000313" key="5">
    <source>
        <dbReference type="Proteomes" id="UP001170379"/>
    </source>
</evidence>
<dbReference type="RefSeq" id="WP_051266194.1">
    <property type="nucleotide sequence ID" value="NZ_CP028426.1"/>
</dbReference>
<dbReference type="Proteomes" id="UP001170379">
    <property type="component" value="Unassembled WGS sequence"/>
</dbReference>
<name>A0ABT7C5B2_9MICO</name>
<accession>A0ABT7C5B2</accession>
<evidence type="ECO:0000259" key="3">
    <source>
        <dbReference type="Pfam" id="PF22845"/>
    </source>
</evidence>
<proteinExistence type="predicted"/>
<dbReference type="EMBL" id="PXVD01000004">
    <property type="protein sequence ID" value="MDJ1370375.1"/>
    <property type="molecule type" value="Genomic_DNA"/>
</dbReference>
<feature type="region of interest" description="Disordered" evidence="1">
    <location>
        <begin position="1"/>
        <end position="28"/>
    </location>
</feature>
<evidence type="ECO:0000256" key="1">
    <source>
        <dbReference type="SAM" id="MobiDB-lite"/>
    </source>
</evidence>
<sequence length="281" mass="31344">MSFDDRYDRDPLTTFRESKRPRKPREVTARRGMWLEDAPTQFYGQLVAADRETVTLADADGQRRSFPRHGTFMDDEGAVKLAFRAPTQKGPARSASGSFVVQNAPARVARAGRIFVEGKHDAELVEKVWGHDLRVEGVVVEYLEGADHLDAVLSEFGPTPSRRVGVLLDHLVKGSKETRIAQGITQQFGADAVLVVGHPYVDVWQAVRPQRLGREAWPVIPKGQSWKHGICAALGLPHDDQADIANAWRLILDRVRDWKDLEPSVIGRVEELIDFVTAPGE</sequence>
<reference evidence="4" key="1">
    <citation type="submission" date="2018-03" db="EMBL/GenBank/DDBJ databases">
        <authorList>
            <person name="Nunes O.C."/>
            <person name="Lopes A.R."/>
            <person name="Froufe H."/>
            <person name="Munoz-Merida A."/>
            <person name="Barroso C."/>
            <person name="Egas C."/>
        </authorList>
    </citation>
    <scope>NUCLEOTIDE SEQUENCE</scope>
    <source>
        <strain evidence="4">ON4</strain>
    </source>
</reference>
<dbReference type="InterPro" id="IPR053883">
    <property type="entry name" value="DUF3097_N"/>
</dbReference>
<dbReference type="InterPro" id="IPR021447">
    <property type="entry name" value="DUF3097_C"/>
</dbReference>
<reference evidence="4" key="2">
    <citation type="journal article" date="2022" name="Sci. Rep.">
        <title>In silico prediction of the enzymes involved in the degradation of the herbicide molinate by Gulosibacter molinativorax ON4T.</title>
        <authorList>
            <person name="Lopes A.R."/>
            <person name="Bunin E."/>
            <person name="Viana A.T."/>
            <person name="Froufe H."/>
            <person name="Munoz-Merida A."/>
            <person name="Pinho D."/>
            <person name="Figueiredo J."/>
            <person name="Barroso C."/>
            <person name="Vaz-Moreira I."/>
            <person name="Bellanger X."/>
            <person name="Egas C."/>
            <person name="Nunes O.C."/>
        </authorList>
    </citation>
    <scope>NUCLEOTIDE SEQUENCE</scope>
    <source>
        <strain evidence="4">ON4</strain>
    </source>
</reference>
<comment type="caution">
    <text evidence="4">The sequence shown here is derived from an EMBL/GenBank/DDBJ whole genome shotgun (WGS) entry which is preliminary data.</text>
</comment>
<evidence type="ECO:0000259" key="2">
    <source>
        <dbReference type="Pfam" id="PF11296"/>
    </source>
</evidence>
<gene>
    <name evidence="4" type="ORF">C7K25_03145</name>
</gene>
<protein>
    <submittedName>
        <fullName evidence="4">DUF3097 domain-containing protein</fullName>
    </submittedName>
</protein>
<feature type="domain" description="DUF3097" evidence="3">
    <location>
        <begin position="26"/>
        <end position="79"/>
    </location>
</feature>
<dbReference type="Pfam" id="PF22845">
    <property type="entry name" value="DUF3097_N"/>
    <property type="match status" value="1"/>
</dbReference>
<dbReference type="Pfam" id="PF11296">
    <property type="entry name" value="DUF3097_C"/>
    <property type="match status" value="1"/>
</dbReference>
<feature type="domain" description="DUF3097" evidence="2">
    <location>
        <begin position="113"/>
        <end position="277"/>
    </location>
</feature>
<organism evidence="4 5">
    <name type="scientific">Gulosibacter molinativorax</name>
    <dbReference type="NCBI Taxonomy" id="256821"/>
    <lineage>
        <taxon>Bacteria</taxon>
        <taxon>Bacillati</taxon>
        <taxon>Actinomycetota</taxon>
        <taxon>Actinomycetes</taxon>
        <taxon>Micrococcales</taxon>
        <taxon>Microbacteriaceae</taxon>
        <taxon>Gulosibacter</taxon>
    </lineage>
</organism>
<keyword evidence="5" id="KW-1185">Reference proteome</keyword>
<feature type="compositionally biased region" description="Basic and acidic residues" evidence="1">
    <location>
        <begin position="1"/>
        <end position="11"/>
    </location>
</feature>